<comment type="caution">
    <text evidence="3">The sequence shown here is derived from an EMBL/GenBank/DDBJ whole genome shotgun (WGS) entry which is preliminary data.</text>
</comment>
<feature type="compositionally biased region" description="Polar residues" evidence="1">
    <location>
        <begin position="146"/>
        <end position="157"/>
    </location>
</feature>
<accession>A0ABR0WT75</accession>
<protein>
    <submittedName>
        <fullName evidence="3">Uncharacterized protein</fullName>
    </submittedName>
</protein>
<feature type="chain" id="PRO_5046893537" evidence="2">
    <location>
        <begin position="26"/>
        <end position="457"/>
    </location>
</feature>
<feature type="compositionally biased region" description="Polar residues" evidence="1">
    <location>
        <begin position="199"/>
        <end position="214"/>
    </location>
</feature>
<gene>
    <name evidence="3" type="ORF">DH2020_016775</name>
</gene>
<feature type="compositionally biased region" description="Low complexity" evidence="1">
    <location>
        <begin position="128"/>
        <end position="144"/>
    </location>
</feature>
<name>A0ABR0WT75_REHGL</name>
<feature type="region of interest" description="Disordered" evidence="1">
    <location>
        <begin position="125"/>
        <end position="215"/>
    </location>
</feature>
<evidence type="ECO:0000256" key="2">
    <source>
        <dbReference type="SAM" id="SignalP"/>
    </source>
</evidence>
<dbReference type="Proteomes" id="UP001318860">
    <property type="component" value="Unassembled WGS sequence"/>
</dbReference>
<reference evidence="3 4" key="1">
    <citation type="journal article" date="2021" name="Comput. Struct. Biotechnol. J.">
        <title>De novo genome assembly of the potent medicinal plant Rehmannia glutinosa using nanopore technology.</title>
        <authorList>
            <person name="Ma L."/>
            <person name="Dong C."/>
            <person name="Song C."/>
            <person name="Wang X."/>
            <person name="Zheng X."/>
            <person name="Niu Y."/>
            <person name="Chen S."/>
            <person name="Feng W."/>
        </authorList>
    </citation>
    <scope>NUCLEOTIDE SEQUENCE [LARGE SCALE GENOMIC DNA]</scope>
    <source>
        <strain evidence="3">DH-2019</strain>
    </source>
</reference>
<organism evidence="3 4">
    <name type="scientific">Rehmannia glutinosa</name>
    <name type="common">Chinese foxglove</name>
    <dbReference type="NCBI Taxonomy" id="99300"/>
    <lineage>
        <taxon>Eukaryota</taxon>
        <taxon>Viridiplantae</taxon>
        <taxon>Streptophyta</taxon>
        <taxon>Embryophyta</taxon>
        <taxon>Tracheophyta</taxon>
        <taxon>Spermatophyta</taxon>
        <taxon>Magnoliopsida</taxon>
        <taxon>eudicotyledons</taxon>
        <taxon>Gunneridae</taxon>
        <taxon>Pentapetalae</taxon>
        <taxon>asterids</taxon>
        <taxon>lamiids</taxon>
        <taxon>Lamiales</taxon>
        <taxon>Orobanchaceae</taxon>
        <taxon>Rehmannieae</taxon>
        <taxon>Rehmannia</taxon>
    </lineage>
</organism>
<keyword evidence="4" id="KW-1185">Reference proteome</keyword>
<dbReference type="EMBL" id="JABTTQ020000009">
    <property type="protein sequence ID" value="KAK6149250.1"/>
    <property type="molecule type" value="Genomic_DNA"/>
</dbReference>
<proteinExistence type="predicted"/>
<feature type="compositionally biased region" description="Basic and acidic residues" evidence="1">
    <location>
        <begin position="189"/>
        <end position="198"/>
    </location>
</feature>
<evidence type="ECO:0000256" key="1">
    <source>
        <dbReference type="SAM" id="MobiDB-lite"/>
    </source>
</evidence>
<evidence type="ECO:0000313" key="3">
    <source>
        <dbReference type="EMBL" id="KAK6149250.1"/>
    </source>
</evidence>
<keyword evidence="2" id="KW-0732">Signal</keyword>
<sequence length="457" mass="50109">MCDLRARSSLATLLLLKSLGTIGFTKEVCSSCSDSENLRSTPKVETSEFDQLPECCSTSSDEVTDISVQTHHKDNDVRDLTRSRPENCRDIDIRFHTMVRPQNYSKEAVTEDGELCSMTRSRLEKLDSPMSSSSNSDNCSSCLSEGDSNIYSNPQNLESTFTSDSEESTQNSEGRETSDRLENTASYRVVEDQSKSRGQDANTQGPASAGTNSPGVLLKEAAPYCENGRANVSIGAQPQCVLPQMHNKNINYPFFQAPTMSYYHQNPVSWPSAPTNGLMSFPHSNHYLFANTFGYGLNGNARLMQYGGLQHLPSPLLDHAHMSVFQPLSQVNGVSTKEPTKVTHVAWPKEAQRSIIQKVPSTDQCSAETQTVVDDGLNGKSDKMDLGNNGFSLFHFGGPVVLSTGFKADPVSLNEENMGDKKSSFNCPDGDHPCGKKDPIEEYNLFAATNGIKFSIF</sequence>
<evidence type="ECO:0000313" key="4">
    <source>
        <dbReference type="Proteomes" id="UP001318860"/>
    </source>
</evidence>
<feature type="compositionally biased region" description="Basic and acidic residues" evidence="1">
    <location>
        <begin position="173"/>
        <end position="182"/>
    </location>
</feature>
<feature type="signal peptide" evidence="2">
    <location>
        <begin position="1"/>
        <end position="25"/>
    </location>
</feature>